<dbReference type="Pfam" id="PF19424">
    <property type="entry name" value="UNC80"/>
    <property type="match status" value="2"/>
</dbReference>
<feature type="compositionally biased region" description="Polar residues" evidence="1">
    <location>
        <begin position="2172"/>
        <end position="2188"/>
    </location>
</feature>
<evidence type="ECO:0000259" key="3">
    <source>
        <dbReference type="Pfam" id="PF20262"/>
    </source>
</evidence>
<feature type="compositionally biased region" description="Basic residues" evidence="1">
    <location>
        <begin position="2158"/>
        <end position="2171"/>
    </location>
</feature>
<feature type="region of interest" description="Disordered" evidence="1">
    <location>
        <begin position="337"/>
        <end position="469"/>
    </location>
</feature>
<comment type="caution">
    <text evidence="4">The sequence shown here is derived from an EMBL/GenBank/DDBJ whole genome shotgun (WGS) entry which is preliminary data.</text>
</comment>
<feature type="region of interest" description="Disordered" evidence="1">
    <location>
        <begin position="1553"/>
        <end position="1576"/>
    </location>
</feature>
<feature type="domain" description="Protein UNC80 central region" evidence="2">
    <location>
        <begin position="54"/>
        <end position="395"/>
    </location>
</feature>
<dbReference type="InParanoid" id="A0A1V9XRP2"/>
<proteinExistence type="predicted"/>
<feature type="domain" description="Protein UNC80 C-terminal" evidence="3">
    <location>
        <begin position="924"/>
        <end position="2062"/>
    </location>
</feature>
<feature type="compositionally biased region" description="Low complexity" evidence="1">
    <location>
        <begin position="296"/>
        <end position="308"/>
    </location>
</feature>
<feature type="compositionally biased region" description="Polar residues" evidence="1">
    <location>
        <begin position="2077"/>
        <end position="2093"/>
    </location>
</feature>
<feature type="compositionally biased region" description="Polar residues" evidence="1">
    <location>
        <begin position="2299"/>
        <end position="2346"/>
    </location>
</feature>
<dbReference type="InterPro" id="IPR016024">
    <property type="entry name" value="ARM-type_fold"/>
</dbReference>
<evidence type="ECO:0000259" key="2">
    <source>
        <dbReference type="Pfam" id="PF19424"/>
    </source>
</evidence>
<evidence type="ECO:0000313" key="4">
    <source>
        <dbReference type="EMBL" id="OQR76167.1"/>
    </source>
</evidence>
<dbReference type="Pfam" id="PF20262">
    <property type="entry name" value="UNC80_C"/>
    <property type="match status" value="1"/>
</dbReference>
<feature type="non-terminal residue" evidence="4">
    <location>
        <position position="1"/>
    </location>
</feature>
<feature type="compositionally biased region" description="Basic residues" evidence="1">
    <location>
        <begin position="2387"/>
        <end position="2404"/>
    </location>
</feature>
<feature type="region of interest" description="Disordered" evidence="1">
    <location>
        <begin position="280"/>
        <end position="323"/>
    </location>
</feature>
<dbReference type="InterPro" id="IPR045852">
    <property type="entry name" value="UNC80_central"/>
</dbReference>
<dbReference type="FunCoup" id="A0A1V9XRP2">
    <property type="interactions" value="72"/>
</dbReference>
<evidence type="ECO:0000256" key="1">
    <source>
        <dbReference type="SAM" id="MobiDB-lite"/>
    </source>
</evidence>
<dbReference type="OrthoDB" id="6416618at2759"/>
<dbReference type="PANTHER" id="PTHR31781:SF1">
    <property type="entry name" value="PROTEIN UNC-80 HOMOLOG"/>
    <property type="match status" value="1"/>
</dbReference>
<feature type="compositionally biased region" description="Gly residues" evidence="1">
    <location>
        <begin position="1894"/>
        <end position="1911"/>
    </location>
</feature>
<feature type="region of interest" description="Disordered" evidence="1">
    <location>
        <begin position="599"/>
        <end position="637"/>
    </location>
</feature>
<feature type="compositionally biased region" description="Gly residues" evidence="1">
    <location>
        <begin position="604"/>
        <end position="624"/>
    </location>
</feature>
<name>A0A1V9XRP2_9ACAR</name>
<dbReference type="GO" id="GO:0005261">
    <property type="term" value="F:monoatomic cation channel activity"/>
    <property type="evidence" value="ECO:0007669"/>
    <property type="project" value="TreeGrafter"/>
</dbReference>
<feature type="compositionally biased region" description="Low complexity" evidence="1">
    <location>
        <begin position="383"/>
        <end position="402"/>
    </location>
</feature>
<organism evidence="4 5">
    <name type="scientific">Tropilaelaps mercedesae</name>
    <dbReference type="NCBI Taxonomy" id="418985"/>
    <lineage>
        <taxon>Eukaryota</taxon>
        <taxon>Metazoa</taxon>
        <taxon>Ecdysozoa</taxon>
        <taxon>Arthropoda</taxon>
        <taxon>Chelicerata</taxon>
        <taxon>Arachnida</taxon>
        <taxon>Acari</taxon>
        <taxon>Parasitiformes</taxon>
        <taxon>Mesostigmata</taxon>
        <taxon>Gamasina</taxon>
        <taxon>Dermanyssoidea</taxon>
        <taxon>Laelapidae</taxon>
        <taxon>Tropilaelaps</taxon>
    </lineage>
</organism>
<dbReference type="GO" id="GO:0034703">
    <property type="term" value="C:cation channel complex"/>
    <property type="evidence" value="ECO:0007669"/>
    <property type="project" value="TreeGrafter"/>
</dbReference>
<reference evidence="4 5" key="1">
    <citation type="journal article" date="2017" name="Gigascience">
        <title>Draft genome of the honey bee ectoparasitic mite, Tropilaelaps mercedesae, is shaped by the parasitic life history.</title>
        <authorList>
            <person name="Dong X."/>
            <person name="Armstrong S.D."/>
            <person name="Xia D."/>
            <person name="Makepeace B.L."/>
            <person name="Darby A.C."/>
            <person name="Kadowaki T."/>
        </authorList>
    </citation>
    <scope>NUCLEOTIDE SEQUENCE [LARGE SCALE GENOMIC DNA]</scope>
    <source>
        <strain evidence="4">Wuxi-XJTLU</strain>
    </source>
</reference>
<feature type="compositionally biased region" description="Polar residues" evidence="1">
    <location>
        <begin position="2106"/>
        <end position="2120"/>
    </location>
</feature>
<feature type="compositionally biased region" description="Basic and acidic residues" evidence="1">
    <location>
        <begin position="403"/>
        <end position="412"/>
    </location>
</feature>
<feature type="domain" description="Protein UNC80 central region" evidence="2">
    <location>
        <begin position="479"/>
        <end position="898"/>
    </location>
</feature>
<feature type="compositionally biased region" description="Low complexity" evidence="1">
    <location>
        <begin position="2370"/>
        <end position="2381"/>
    </location>
</feature>
<feature type="compositionally biased region" description="Low complexity" evidence="1">
    <location>
        <begin position="2347"/>
        <end position="2363"/>
    </location>
</feature>
<dbReference type="Proteomes" id="UP000192247">
    <property type="component" value="Unassembled WGS sequence"/>
</dbReference>
<feature type="region of interest" description="Disordered" evidence="1">
    <location>
        <begin position="2236"/>
        <end position="2404"/>
    </location>
</feature>
<feature type="region of interest" description="Disordered" evidence="1">
    <location>
        <begin position="176"/>
        <end position="195"/>
    </location>
</feature>
<accession>A0A1V9XRP2</accession>
<protein>
    <submittedName>
        <fullName evidence="4">Protein unc-80-like</fullName>
    </submittedName>
</protein>
<dbReference type="InterPro" id="IPR046460">
    <property type="entry name" value="UNC80_C"/>
</dbReference>
<dbReference type="STRING" id="418985.A0A1V9XRP2"/>
<dbReference type="GO" id="GO:0055080">
    <property type="term" value="P:monoatomic cation homeostasis"/>
    <property type="evidence" value="ECO:0007669"/>
    <property type="project" value="TreeGrafter"/>
</dbReference>
<keyword evidence="5" id="KW-1185">Reference proteome</keyword>
<gene>
    <name evidence="4" type="ORF">BIW11_07956</name>
</gene>
<dbReference type="GO" id="GO:0030424">
    <property type="term" value="C:axon"/>
    <property type="evidence" value="ECO:0007669"/>
    <property type="project" value="TreeGrafter"/>
</dbReference>
<feature type="compositionally biased region" description="Basic residues" evidence="1">
    <location>
        <begin position="337"/>
        <end position="361"/>
    </location>
</feature>
<dbReference type="EMBL" id="MNPL01005221">
    <property type="protein sequence ID" value="OQR76167.1"/>
    <property type="molecule type" value="Genomic_DNA"/>
</dbReference>
<feature type="compositionally biased region" description="Gly residues" evidence="1">
    <location>
        <begin position="441"/>
        <end position="469"/>
    </location>
</feature>
<dbReference type="PANTHER" id="PTHR31781">
    <property type="entry name" value="UNC80"/>
    <property type="match status" value="1"/>
</dbReference>
<feature type="region of interest" description="Disordered" evidence="1">
    <location>
        <begin position="1885"/>
        <end position="1934"/>
    </location>
</feature>
<evidence type="ECO:0000313" key="5">
    <source>
        <dbReference type="Proteomes" id="UP000192247"/>
    </source>
</evidence>
<sequence length="2404" mass="261595">LGTGSRGWFSDLFSGLVLGAGSRSWFSGPVLGAGSRGQQCVTECFCYSLTAKSSTYVCRHVFSVSLRMHTLQRAAGRMFHEWAEAIGARLEEIIGADVGPGGPGSADVVLTESWDQMTLDDARRRQLRVEDDEEDFLDEASICDQRCPFALQMAACQLLLEITSFLRETFQCLPARGGPSRQSTRGERHPGAPMSMGAPPAGFQSHNANRRWSMALSTLGVSQTSAHSLISLAEQTQAAHPMAGVGERRISFVLHEADAESDNQSDHMAGMAAGLLSFQQQHLHQQQQGEGGSGAAGDRPPAGPGLRQSRQRGSRPSGSGGIAGSVAAVAAASHLLRRGHHQSSLKRCSLKLKRQDRKNRPRSSTFAASDEDAEEILKRTESIKSQSLSQSQRQQRKVSAVSDRSDTSERADISGGEESPGVLSDDQPPDSPAEPTRTLAGAGGPGAGGTGGGGGASTGHGSAAPGGAGHAGLTSLATQLTSGDNNLSQQLPWINAIIALQKSLNFTCSHQGFCHPRCYRRQLRACNRLTKSIRKIYGDDFGLTECSTEDPYPAAGIGAEGEQNVDDKELKSKEKKFKKIITGPSSPLRRKTSIPGHLYQADKGMGGGGGGGGGGSAGGSGRGAGGEDRALDTPHLSGARSLHSSANCLAHDLEMGAEPSSKQSSQFERKKKDEEENPLLKYIKNQVVNVFLAPMSLLVKGAVILKEEHFIDTLPVVWELILEPDQQLSSIASVVFILCAVKSADRASELLEKELRSEDVNQRIRALLRIQNLWRHRYQCWPRMEESAHVLFKVPPPNIEFTLPSPRIAMDSAPVADPPWMPQVKTKVEEVTINQEQRSFVTATQTRRKQQMELIQRALQAEDEKRTTERENFFMTSISPTMQAAYEPALYQHPADAEHGVGATAAENAAANEAANDPHEPQLRAERPHASHPIQVAHSLYPSCMCSSAITIINMLQDVQTSHEGVAVYEVAFKVIWQCLVEDTALFLRYLLERLTREKPDAIIQILRRLIRFMPRLPTQAAHVMYNYVVGFVMFYVRSPCEGYSELIAAALSALWLVVPSVYGLYLKDLKQVLRKEQCDSALLITANVPSAKKIIVHGRFQRRQDDPGGIPSQFPIHEDTLFQHILQDSLDFFGIEENQQHCYFLVDTKTNAMHISSAYVRDHYFFKRSQYPQLNLIKMEPDTAHAALQMQYFQLHFIEASKASSTSLALSSALNTLAENGIYSLFCKQTPADVLMSLAVLRSNHQLAPRVLFLHDELTKLPSFPRKALEADFSMYTGKYGKQVLAMDTMHKLCWVRLMARMFEAMSGFFAHSSDLHLFLNVVNGALVLHCEDAAILRLCCATFVNAAHQFKNIFATNGYLLIMPTMLQIYSNHQTNGLLCRTIEFICKQFYIMHRKPFILQMFGSVAPLLDTDTASQYGDASKVQPKAFFQLLQSLSQYIVDPLDILELVDAEKPLRALDFCYQMDPDALSILDAISLCVTVCAYSADSHRSHQMLTILEAIVPYYLEHLQSLTTKKETGGSRSELQMIHSISLCMRTLIMNAEPLTRNYSGPQRTIDLRGSSMKTGTRGAVSPPFEIEEDLPSRFMNEALNYRKQGGYFERGDCEDSDILRMEFRKPRDTLLNVVAEFLTKCSVRLADLSKKITDLPNKATELLDVKCHLRLAEIAHSLLKMSPYDPDTMAGRGLRRYLNEVLPVSEWAQETMRPALIMVIRRLDRTFTKIAKKTAIRRLVNWDAAKNLLRGVYLTLYKHPYVAHLPHLKSLVSVCQLIIVGESASGSGESQSNVGSSAAALAQSPPPGFCSVAVRLVAMQMQALGESLSLESLCGGQTLLASREKSEIYLMNFILPLCLRVSSGVRDVPKVRQSDIAFALTVVLNALNPAQNRPQPTSGGAAGGPGGSGGPGGGAGHPGQASAKASSIAEDSTSNAKTPSHMRSSLYRIGFLGLKILIVCYERQLSADWHRIARCIRELGNRLYGGLALWNFLDFVVSHRTPLFVLLFPLIRYRILQIICDNEQEYFYQQSIREKLKGGLSLPGAPPKSQGCLFVELVNELKLLKEDLVAWRLGAKGGEPVSGDTTGVVSQSVSFSSKAPGSGSGPTAGTVAAQQGGTRQSTSGTSHAHVGHGHASFTELGPDQQSVTRLGSPPGLAASSRPRSGQHLHHSPTHSHAGHSTLTPPTSALPSRGSSLKLPSAGLPTRTLSIRFPGHHAPHGSSGEASGMGRLVSRLMNRRTSYPCAEEEGGPGARSSPLFHRPDAEGATEPVAGGPSSQAVAGASSEPRLFRKSTLLIKKRGGSRKASTPNSGQQAGGSQPTTSSAAGSQSSVATYQDQETDAASSGGETNLFSPSTSRPASPSQQSSPTGDGSDPSASYASTSTSQQLNVKAAGRHRLQRQKAQSRKTFK</sequence>
<dbReference type="SUPFAM" id="SSF48371">
    <property type="entry name" value="ARM repeat"/>
    <property type="match status" value="1"/>
</dbReference>
<feature type="region of interest" description="Disordered" evidence="1">
    <location>
        <begin position="2074"/>
        <end position="2221"/>
    </location>
</feature>
<feature type="compositionally biased region" description="Polar residues" evidence="1">
    <location>
        <begin position="1923"/>
        <end position="1934"/>
    </location>
</feature>